<dbReference type="InterPro" id="IPR052173">
    <property type="entry name" value="Beta-lactam_resp_regulator"/>
</dbReference>
<feature type="transmembrane region" description="Helical" evidence="1">
    <location>
        <begin position="205"/>
        <end position="226"/>
    </location>
</feature>
<feature type="transmembrane region" description="Helical" evidence="1">
    <location>
        <begin position="121"/>
        <end position="138"/>
    </location>
</feature>
<feature type="domain" description="DUF4825" evidence="3">
    <location>
        <begin position="329"/>
        <end position="420"/>
    </location>
</feature>
<evidence type="ECO:0000256" key="1">
    <source>
        <dbReference type="SAM" id="Phobius"/>
    </source>
</evidence>
<dbReference type="RefSeq" id="WP_084052494.1">
    <property type="nucleotide sequence ID" value="NZ_FWWT01000012.1"/>
</dbReference>
<keyword evidence="1" id="KW-0472">Membrane</keyword>
<proteinExistence type="predicted"/>
<feature type="domain" description="Peptidase M56" evidence="2">
    <location>
        <begin position="7"/>
        <end position="282"/>
    </location>
</feature>
<gene>
    <name evidence="4" type="ORF">SAMN00017405_1677</name>
</gene>
<evidence type="ECO:0000313" key="5">
    <source>
        <dbReference type="Proteomes" id="UP000192731"/>
    </source>
</evidence>
<dbReference type="CDD" id="cd07341">
    <property type="entry name" value="M56_BlaR1_MecR1_like"/>
    <property type="match status" value="1"/>
</dbReference>
<dbReference type="Pfam" id="PF16107">
    <property type="entry name" value="DUF4825"/>
    <property type="match status" value="1"/>
</dbReference>
<dbReference type="PANTHER" id="PTHR34978">
    <property type="entry name" value="POSSIBLE SENSOR-TRANSDUCER PROTEIN BLAR"/>
    <property type="match status" value="1"/>
</dbReference>
<evidence type="ECO:0000313" key="4">
    <source>
        <dbReference type="EMBL" id="SMB85808.1"/>
    </source>
</evidence>
<keyword evidence="1" id="KW-1133">Transmembrane helix</keyword>
<protein>
    <submittedName>
        <fullName evidence="4">Signal transducer regulating beta-lactamase production, contains metallopeptidase domain</fullName>
    </submittedName>
</protein>
<reference evidence="4 5" key="1">
    <citation type="submission" date="2017-04" db="EMBL/GenBank/DDBJ databases">
        <authorList>
            <person name="Afonso C.L."/>
            <person name="Miller P.J."/>
            <person name="Scott M.A."/>
            <person name="Spackman E."/>
            <person name="Goraichik I."/>
            <person name="Dimitrov K.M."/>
            <person name="Suarez D.L."/>
            <person name="Swayne D.E."/>
        </authorList>
    </citation>
    <scope>NUCLEOTIDE SEQUENCE [LARGE SCALE GENOMIC DNA]</scope>
    <source>
        <strain evidence="4 5">DSM 11270</strain>
    </source>
</reference>
<name>A0A1W1UXD2_DESTI</name>
<dbReference type="PANTHER" id="PTHR34978:SF3">
    <property type="entry name" value="SLR0241 PROTEIN"/>
    <property type="match status" value="1"/>
</dbReference>
<organism evidence="4 5">
    <name type="scientific">Desulfonispora thiosulfatigenes DSM 11270</name>
    <dbReference type="NCBI Taxonomy" id="656914"/>
    <lineage>
        <taxon>Bacteria</taxon>
        <taxon>Bacillati</taxon>
        <taxon>Bacillota</taxon>
        <taxon>Clostridia</taxon>
        <taxon>Eubacteriales</taxon>
        <taxon>Peptococcaceae</taxon>
        <taxon>Desulfonispora</taxon>
    </lineage>
</organism>
<dbReference type="OrthoDB" id="9804799at2"/>
<dbReference type="AlphaFoldDB" id="A0A1W1UXD2"/>
<feature type="transmembrane region" description="Helical" evidence="1">
    <location>
        <begin position="6"/>
        <end position="28"/>
    </location>
</feature>
<dbReference type="STRING" id="656914.SAMN00017405_1677"/>
<dbReference type="Pfam" id="PF05569">
    <property type="entry name" value="Peptidase_M56"/>
    <property type="match status" value="1"/>
</dbReference>
<dbReference type="Proteomes" id="UP000192731">
    <property type="component" value="Unassembled WGS sequence"/>
</dbReference>
<feature type="transmembrane region" description="Helical" evidence="1">
    <location>
        <begin position="290"/>
        <end position="308"/>
    </location>
</feature>
<dbReference type="InterPro" id="IPR032250">
    <property type="entry name" value="DUF4825"/>
</dbReference>
<feature type="transmembrane region" description="Helical" evidence="1">
    <location>
        <begin position="35"/>
        <end position="54"/>
    </location>
</feature>
<evidence type="ECO:0000259" key="3">
    <source>
        <dbReference type="Pfam" id="PF16107"/>
    </source>
</evidence>
<keyword evidence="1" id="KW-0812">Transmembrane</keyword>
<accession>A0A1W1UXD2</accession>
<sequence length="483" mass="54783">MINLFIEILNMSILASFVALVVMVLRIVLKRAPKIISYSLWIVVLFRLVCPFSLENSFSLNLFSSEVIKPEIMYTQNPEINSNVGIIDETINQSLNNSLPPVNPAASVNPMGIIMEVSTKIWVIGIIIMLCYGIFTYLRVKNKVKFATLVEDNIFASDQIKTPFILGLIKPKIYLPLGIDSNEQDFILKHEQIHLKRLDHLIKPIAFLVLTIHWFNPLIWLSFILMSKDMEMSCDESVLKSSNEDIRKNYASSLLSFSVKKSGILSPLSFGESNVKSRIKNILNYEKPSFWILMVTVILVVIIGIGLLSDAPVGKEDETVTVTKAGDFLKYKTKYVGNNSKVGNIISLLEFPDDIKYDSFKLQTTKPPYGVTINFNTDANTCEDYAKGKNHYLIQKNALIMFSLIENVDIVGFELRSEEHTHKHTIHYDRIIAEKIMGRDLRHFAQSEKEFADFLKKVKDLKTLDNTNSFVGGVDNPGQEKSN</sequence>
<dbReference type="InterPro" id="IPR008756">
    <property type="entry name" value="Peptidase_M56"/>
</dbReference>
<dbReference type="EMBL" id="FWWT01000012">
    <property type="protein sequence ID" value="SMB85808.1"/>
    <property type="molecule type" value="Genomic_DNA"/>
</dbReference>
<keyword evidence="5" id="KW-1185">Reference proteome</keyword>
<evidence type="ECO:0000259" key="2">
    <source>
        <dbReference type="Pfam" id="PF05569"/>
    </source>
</evidence>